<sequence>ALAESVDVANQLFTSARADYLEVLLTQREALEAKSELIETKQKQIVAMVGLYRALGGGWK</sequence>
<dbReference type="SUPFAM" id="SSF56954">
    <property type="entry name" value="Outer membrane efflux proteins (OEP)"/>
    <property type="match status" value="1"/>
</dbReference>
<dbReference type="PANTHER" id="PTHR30203">
    <property type="entry name" value="OUTER MEMBRANE CATION EFFLUX PROTEIN"/>
    <property type="match status" value="1"/>
</dbReference>
<name>A0A351RAJ0_9PROT</name>
<gene>
    <name evidence="1" type="ORF">DCW48_05545</name>
</gene>
<dbReference type="Proteomes" id="UP000264313">
    <property type="component" value="Unassembled WGS sequence"/>
</dbReference>
<protein>
    <submittedName>
        <fullName evidence="1">RND transporter</fullName>
    </submittedName>
</protein>
<proteinExistence type="predicted"/>
<feature type="non-terminal residue" evidence="1">
    <location>
        <position position="1"/>
    </location>
</feature>
<dbReference type="Gene3D" id="1.20.1600.10">
    <property type="entry name" value="Outer membrane efflux proteins (OEP)"/>
    <property type="match status" value="1"/>
</dbReference>
<dbReference type="EMBL" id="DNAA01000136">
    <property type="protein sequence ID" value="HBA09061.1"/>
    <property type="molecule type" value="Genomic_DNA"/>
</dbReference>
<evidence type="ECO:0000313" key="1">
    <source>
        <dbReference type="EMBL" id="HBA09061.1"/>
    </source>
</evidence>
<dbReference type="InterPro" id="IPR010131">
    <property type="entry name" value="MdtP/NodT-like"/>
</dbReference>
<organism evidence="1 2">
    <name type="scientific">Methylotenera mobilis</name>
    <dbReference type="NCBI Taxonomy" id="359408"/>
    <lineage>
        <taxon>Bacteria</taxon>
        <taxon>Pseudomonadati</taxon>
        <taxon>Pseudomonadota</taxon>
        <taxon>Betaproteobacteria</taxon>
        <taxon>Nitrosomonadales</taxon>
        <taxon>Methylophilaceae</taxon>
        <taxon>Methylotenera</taxon>
    </lineage>
</organism>
<dbReference type="AlphaFoldDB" id="A0A351RAJ0"/>
<dbReference type="STRING" id="1132855.GCA_000384255_00276"/>
<evidence type="ECO:0000313" key="2">
    <source>
        <dbReference type="Proteomes" id="UP000264313"/>
    </source>
</evidence>
<dbReference type="PANTHER" id="PTHR30203:SF30">
    <property type="entry name" value="OUTER MEMBRANE PROTEIN-RELATED"/>
    <property type="match status" value="1"/>
</dbReference>
<reference evidence="1 2" key="1">
    <citation type="journal article" date="2018" name="Nat. Biotechnol.">
        <title>A standardized bacterial taxonomy based on genome phylogeny substantially revises the tree of life.</title>
        <authorList>
            <person name="Parks D.H."/>
            <person name="Chuvochina M."/>
            <person name="Waite D.W."/>
            <person name="Rinke C."/>
            <person name="Skarshewski A."/>
            <person name="Chaumeil P.A."/>
            <person name="Hugenholtz P."/>
        </authorList>
    </citation>
    <scope>NUCLEOTIDE SEQUENCE [LARGE SCALE GENOMIC DNA]</scope>
    <source>
        <strain evidence="1">UBA9958</strain>
    </source>
</reference>
<accession>A0A351RAJ0</accession>
<comment type="caution">
    <text evidence="1">The sequence shown here is derived from an EMBL/GenBank/DDBJ whole genome shotgun (WGS) entry which is preliminary data.</text>
</comment>